<feature type="signal peptide" evidence="3">
    <location>
        <begin position="1"/>
        <end position="45"/>
    </location>
</feature>
<feature type="transmembrane region" description="Helical" evidence="2">
    <location>
        <begin position="180"/>
        <end position="198"/>
    </location>
</feature>
<evidence type="ECO:0000313" key="5">
    <source>
        <dbReference type="Proteomes" id="UP001281130"/>
    </source>
</evidence>
<evidence type="ECO:0000313" key="4">
    <source>
        <dbReference type="EMBL" id="MDX5895622.1"/>
    </source>
</evidence>
<name>A0AB35TA54_RUBRA</name>
<evidence type="ECO:0000256" key="1">
    <source>
        <dbReference type="SAM" id="MobiDB-lite"/>
    </source>
</evidence>
<organism evidence="4 5">
    <name type="scientific">Rubrobacter radiotolerans</name>
    <name type="common">Arthrobacter radiotolerans</name>
    <dbReference type="NCBI Taxonomy" id="42256"/>
    <lineage>
        <taxon>Bacteria</taxon>
        <taxon>Bacillati</taxon>
        <taxon>Actinomycetota</taxon>
        <taxon>Rubrobacteria</taxon>
        <taxon>Rubrobacterales</taxon>
        <taxon>Rubrobacteraceae</taxon>
        <taxon>Rubrobacter</taxon>
    </lineage>
</organism>
<protein>
    <recommendedName>
        <fullName evidence="6">Gram-positive cocci surface proteins LPxTG domain-containing protein</fullName>
    </recommendedName>
</protein>
<keyword evidence="2" id="KW-0472">Membrane</keyword>
<dbReference type="Proteomes" id="UP001281130">
    <property type="component" value="Unassembled WGS sequence"/>
</dbReference>
<dbReference type="RefSeq" id="WP_156947988.1">
    <property type="nucleotide sequence ID" value="NZ_CP007517.1"/>
</dbReference>
<accession>A0AB35TA54</accession>
<evidence type="ECO:0000256" key="2">
    <source>
        <dbReference type="SAM" id="Phobius"/>
    </source>
</evidence>
<reference evidence="4" key="1">
    <citation type="submission" date="2023-11" db="EMBL/GenBank/DDBJ databases">
        <title>MicrobeMod: A computational toolkit for identifying prokaryotic methylation and restriction-modification with nanopore sequencing.</title>
        <authorList>
            <person name="Crits-Christoph A."/>
            <person name="Kang S.C."/>
            <person name="Lee H."/>
            <person name="Ostrov N."/>
        </authorList>
    </citation>
    <scope>NUCLEOTIDE SEQUENCE</scope>
    <source>
        <strain evidence="4">ATCC 51242</strain>
    </source>
</reference>
<keyword evidence="2" id="KW-1133">Transmembrane helix</keyword>
<comment type="caution">
    <text evidence="4">The sequence shown here is derived from an EMBL/GenBank/DDBJ whole genome shotgun (WGS) entry which is preliminary data.</text>
</comment>
<dbReference type="AlphaFoldDB" id="A0AB35TA54"/>
<keyword evidence="2" id="KW-0812">Transmembrane</keyword>
<feature type="compositionally biased region" description="Low complexity" evidence="1">
    <location>
        <begin position="116"/>
        <end position="141"/>
    </location>
</feature>
<feature type="region of interest" description="Disordered" evidence="1">
    <location>
        <begin position="76"/>
        <end position="143"/>
    </location>
</feature>
<sequence>MVVHREQQEVSRASARFGRSDILTALALIAFSVSLLALSAAAAQAQEDAPIPDNDLADVCPPVPEQYEDEEVITDEAGNPLCPGEEAQTPVGGEVPTDSAGELYSGGAVASYGSQPEAAAPEGAPSAPAAAGSAVTGATPVSPSGTVDYVYGSGSESGSGQSVSSRSGLSVLPDTGGVRLLPLAGFAGLLLVAGAALIRRS</sequence>
<evidence type="ECO:0000256" key="3">
    <source>
        <dbReference type="SAM" id="SignalP"/>
    </source>
</evidence>
<feature type="chain" id="PRO_5044230648" description="Gram-positive cocci surface proteins LPxTG domain-containing protein" evidence="3">
    <location>
        <begin position="46"/>
        <end position="201"/>
    </location>
</feature>
<gene>
    <name evidence="4" type="ORF">SIL72_16450</name>
</gene>
<proteinExistence type="predicted"/>
<keyword evidence="3" id="KW-0732">Signal</keyword>
<dbReference type="EMBL" id="JAWXXX010000004">
    <property type="protein sequence ID" value="MDX5895622.1"/>
    <property type="molecule type" value="Genomic_DNA"/>
</dbReference>
<evidence type="ECO:0008006" key="6">
    <source>
        <dbReference type="Google" id="ProtNLM"/>
    </source>
</evidence>